<dbReference type="PROSITE" id="PS51318">
    <property type="entry name" value="TAT"/>
    <property type="match status" value="1"/>
</dbReference>
<keyword evidence="2" id="KW-1185">Reference proteome</keyword>
<dbReference type="SUPFAM" id="SSF50969">
    <property type="entry name" value="YVTN repeat-like/Quinoprotein amine dehydrogenase"/>
    <property type="match status" value="1"/>
</dbReference>
<dbReference type="PIRSF" id="PIRSF028101">
    <property type="entry name" value="UCP028101"/>
    <property type="match status" value="1"/>
</dbReference>
<proteinExistence type="predicted"/>
<reference evidence="1" key="1">
    <citation type="submission" date="2022-07" db="EMBL/GenBank/DDBJ databases">
        <title>Marinobacter iranensis a new bacterium isolate from a hipersaline lake in Iran.</title>
        <authorList>
            <person name="Mohammad A.M.A."/>
            <person name="Cristina S.-P."/>
            <person name="Antonio V."/>
        </authorList>
    </citation>
    <scope>NUCLEOTIDE SEQUENCE</scope>
    <source>
        <strain evidence="1">71-i</strain>
    </source>
</reference>
<dbReference type="InterPro" id="IPR011044">
    <property type="entry name" value="Quino_amine_DH_bsu"/>
</dbReference>
<sequence length="374" mass="40633">MENGNRQPGDAFLNRRQLLKAGLAGGLVATLHGCSMLPRRTGTDPGRYVGAVGLSDGRFAVSAIDRNGKPLWQSPVDTRCHSGCTRPGGSQVLFFERRPGWSFYVFDSEIGTRTHRVEAVPGEHFFGHGVFSPDGRWLYATATRYEQGEGIVAVYDAHRDYQRVHTFELNGVGPHELTLHPDGETLVIGLGGILTHPDYDRIKLNLETMRPALILLNRHNGAIVGRFSPAHHQQSSRHVSVGANGQVYVAYQYQGPLYESPALIARLEGGKLREIRFDEDTQKALANYIASVIAHPENDLVAAASPVGGTAVVFNGLTGELLARASIPDCAGVQALAGGDFLVSSGRGKLVRLGRDNQPQDIATLPVQWDHHLV</sequence>
<organism evidence="1 2">
    <name type="scientific">Marinobacter iranensis</name>
    <dbReference type="NCBI Taxonomy" id="2962607"/>
    <lineage>
        <taxon>Bacteria</taxon>
        <taxon>Pseudomonadati</taxon>
        <taxon>Pseudomonadota</taxon>
        <taxon>Gammaproteobacteria</taxon>
        <taxon>Pseudomonadales</taxon>
        <taxon>Marinobacteraceae</taxon>
        <taxon>Marinobacter</taxon>
    </lineage>
</organism>
<dbReference type="InterPro" id="IPR006311">
    <property type="entry name" value="TAT_signal"/>
</dbReference>
<evidence type="ECO:0000313" key="2">
    <source>
        <dbReference type="Proteomes" id="UP001143391"/>
    </source>
</evidence>
<dbReference type="Proteomes" id="UP001143391">
    <property type="component" value="Unassembled WGS sequence"/>
</dbReference>
<dbReference type="Gene3D" id="2.130.10.10">
    <property type="entry name" value="YVTN repeat-like/Quinoprotein amine dehydrogenase"/>
    <property type="match status" value="1"/>
</dbReference>
<dbReference type="RefSeq" id="WP_275704272.1">
    <property type="nucleotide sequence ID" value="NZ_JANCMW010000001.1"/>
</dbReference>
<evidence type="ECO:0000313" key="1">
    <source>
        <dbReference type="EMBL" id="MDF0748782.1"/>
    </source>
</evidence>
<name>A0ABT5Y5E5_9GAMM</name>
<dbReference type="Pfam" id="PF07433">
    <property type="entry name" value="DUF1513"/>
    <property type="match status" value="1"/>
</dbReference>
<accession>A0ABT5Y5E5</accession>
<gene>
    <name evidence="1" type="ORF">NLU14_00905</name>
</gene>
<protein>
    <submittedName>
        <fullName evidence="1">DUF1513 domain-containing protein</fullName>
    </submittedName>
</protein>
<dbReference type="EMBL" id="JANCMW010000001">
    <property type="protein sequence ID" value="MDF0748782.1"/>
    <property type="molecule type" value="Genomic_DNA"/>
</dbReference>
<dbReference type="InterPro" id="IPR015943">
    <property type="entry name" value="WD40/YVTN_repeat-like_dom_sf"/>
</dbReference>
<comment type="caution">
    <text evidence="1">The sequence shown here is derived from an EMBL/GenBank/DDBJ whole genome shotgun (WGS) entry which is preliminary data.</text>
</comment>
<dbReference type="InterPro" id="IPR008311">
    <property type="entry name" value="UCP028101"/>
</dbReference>